<dbReference type="InterPro" id="IPR018197">
    <property type="entry name" value="Glycerate_kinase_RE-like"/>
</dbReference>
<dbReference type="EMBL" id="CP001686">
    <property type="protein sequence ID" value="ACV06455.1"/>
    <property type="molecule type" value="Genomic_DNA"/>
</dbReference>
<dbReference type="KEGG" id="kse:Ksed_14280"/>
<dbReference type="Pfam" id="PF02595">
    <property type="entry name" value="Gly_kinase"/>
    <property type="match status" value="1"/>
</dbReference>
<dbReference type="Gene3D" id="3.90.1510.10">
    <property type="entry name" value="Glycerate kinase, domain 2"/>
    <property type="match status" value="1"/>
</dbReference>
<dbReference type="HOGENOM" id="CLU_028255_0_1_11"/>
<dbReference type="STRING" id="478801.Ksed_14280"/>
<organism evidence="5 6">
    <name type="scientific">Kytococcus sedentarius (strain ATCC 14392 / DSM 20547 / JCM 11482 / CCUG 33030 / NBRC 15357 / NCTC 11040 / CCM 314 / 541)</name>
    <name type="common">Micrococcus sedentarius</name>
    <dbReference type="NCBI Taxonomy" id="478801"/>
    <lineage>
        <taxon>Bacteria</taxon>
        <taxon>Bacillati</taxon>
        <taxon>Actinomycetota</taxon>
        <taxon>Actinomycetes</taxon>
        <taxon>Micrococcales</taxon>
        <taxon>Kytococcaceae</taxon>
        <taxon>Kytococcus</taxon>
    </lineage>
</organism>
<protein>
    <submittedName>
        <fullName evidence="5">Glycerate kinase</fullName>
    </submittedName>
</protein>
<keyword evidence="3 4" id="KW-0418">Kinase</keyword>
<proteinExistence type="inferred from homology"/>
<sequence length="396" mass="38965">MTPPAPSPSAARPRVVLAPDGFKGSVSSGEVAAALCEGILSTCPDADVRTVPVADGGDGTVEAVLAAGWQPRTARVTGPWGGPHAATWACSTDGGTALLELAAASGMSLTGQPSRPEDGPTRALTATSTGTGELMAAALDAGCRQLIVGVGGSACSDGGAGLLTALGARVLDGEGRPVPPGVPGLEQAAKLDLDPARERLTATRLTLAADVTNALLGPTGAAAVYGPQKGADAVTVARIDAALARWSTLLTDAGCAPDLAERAGSGAAGGVGLALLALGAQYASGIELLLDLARLDDELAGADLVVTGEGRLDAQTLHGKAPAGVLARARAAGVPVVAVCGTSELTASDVADAGFAGVRTLREVEPDLQGCLDDPAPLLARIGADLGRGLRGRPTD</sequence>
<dbReference type="eggNOG" id="COG1929">
    <property type="taxonomic scope" value="Bacteria"/>
</dbReference>
<dbReference type="InterPro" id="IPR036129">
    <property type="entry name" value="Glycerate_kinase_sf"/>
</dbReference>
<dbReference type="PANTHER" id="PTHR21599:SF0">
    <property type="entry name" value="GLYCERATE KINASE"/>
    <property type="match status" value="1"/>
</dbReference>
<evidence type="ECO:0000256" key="3">
    <source>
        <dbReference type="ARBA" id="ARBA00022777"/>
    </source>
</evidence>
<dbReference type="NCBIfam" id="TIGR00045">
    <property type="entry name" value="glycerate kinase"/>
    <property type="match status" value="1"/>
</dbReference>
<dbReference type="GO" id="GO:0008887">
    <property type="term" value="F:glycerate kinase activity"/>
    <property type="evidence" value="ECO:0007669"/>
    <property type="project" value="UniProtKB-UniRule"/>
</dbReference>
<dbReference type="InterPro" id="IPR018193">
    <property type="entry name" value="Glyc_kinase_flavodox-like_fold"/>
</dbReference>
<evidence type="ECO:0000313" key="5">
    <source>
        <dbReference type="EMBL" id="ACV06455.1"/>
    </source>
</evidence>
<evidence type="ECO:0000256" key="4">
    <source>
        <dbReference type="PIRNR" id="PIRNR006078"/>
    </source>
</evidence>
<dbReference type="InterPro" id="IPR004381">
    <property type="entry name" value="Glycerate_kinase"/>
</dbReference>
<dbReference type="PIRSF" id="PIRSF006078">
    <property type="entry name" value="GlxK"/>
    <property type="match status" value="1"/>
</dbReference>
<dbReference type="Gene3D" id="3.40.50.10350">
    <property type="entry name" value="Glycerate kinase, domain 1"/>
    <property type="match status" value="1"/>
</dbReference>
<name>C7NHU8_KYTSD</name>
<keyword evidence="2 4" id="KW-0808">Transferase</keyword>
<evidence type="ECO:0000256" key="1">
    <source>
        <dbReference type="ARBA" id="ARBA00006284"/>
    </source>
</evidence>
<gene>
    <name evidence="5" type="ordered locus">Ksed_14280</name>
</gene>
<dbReference type="GO" id="GO:0031388">
    <property type="term" value="P:organic acid phosphorylation"/>
    <property type="evidence" value="ECO:0007669"/>
    <property type="project" value="UniProtKB-UniRule"/>
</dbReference>
<evidence type="ECO:0000256" key="2">
    <source>
        <dbReference type="ARBA" id="ARBA00022679"/>
    </source>
</evidence>
<dbReference type="PANTHER" id="PTHR21599">
    <property type="entry name" value="GLYCERATE KINASE"/>
    <property type="match status" value="1"/>
</dbReference>
<reference evidence="5 6" key="1">
    <citation type="journal article" date="2009" name="Stand. Genomic Sci.">
        <title>Complete genome sequence of Kytococcus sedentarius type strain (541).</title>
        <authorList>
            <person name="Sims D."/>
            <person name="Brettin T."/>
            <person name="Detter J.C."/>
            <person name="Han C."/>
            <person name="Lapidus A."/>
            <person name="Copeland A."/>
            <person name="Glavina Del Rio T."/>
            <person name="Nolan M."/>
            <person name="Chen F."/>
            <person name="Lucas S."/>
            <person name="Tice H."/>
            <person name="Cheng J.F."/>
            <person name="Bruce D."/>
            <person name="Goodwin L."/>
            <person name="Pitluck S."/>
            <person name="Ovchinnikova G."/>
            <person name="Pati A."/>
            <person name="Ivanova N."/>
            <person name="Mavrommatis K."/>
            <person name="Chen A."/>
            <person name="Palaniappan K."/>
            <person name="D'haeseleer P."/>
            <person name="Chain P."/>
            <person name="Bristow J."/>
            <person name="Eisen J.A."/>
            <person name="Markowitz V."/>
            <person name="Hugenholtz P."/>
            <person name="Schneider S."/>
            <person name="Goker M."/>
            <person name="Pukall R."/>
            <person name="Kyrpides N.C."/>
            <person name="Klenk H.P."/>
        </authorList>
    </citation>
    <scope>NUCLEOTIDE SEQUENCE [LARGE SCALE GENOMIC DNA]</scope>
    <source>
        <strain evidence="6">ATCC 14392 / DSM 20547 / JCM 11482 / CCUG 33030 / NBRC 15357 / NCTC 11040 / CCM 314 / 541</strain>
    </source>
</reference>
<accession>C7NHU8</accession>
<evidence type="ECO:0000313" key="6">
    <source>
        <dbReference type="Proteomes" id="UP000006666"/>
    </source>
</evidence>
<keyword evidence="6" id="KW-1185">Reference proteome</keyword>
<dbReference type="AlphaFoldDB" id="C7NHU8"/>
<comment type="similarity">
    <text evidence="1 4">Belongs to the glycerate kinase type-1 family.</text>
</comment>
<dbReference type="SUPFAM" id="SSF110738">
    <property type="entry name" value="Glycerate kinase I"/>
    <property type="match status" value="1"/>
</dbReference>
<dbReference type="Proteomes" id="UP000006666">
    <property type="component" value="Chromosome"/>
</dbReference>